<dbReference type="AlphaFoldDB" id="A0A431WIB9"/>
<organism evidence="1 2">
    <name type="scientific">Bacillus yapensis</name>
    <dbReference type="NCBI Taxonomy" id="2492960"/>
    <lineage>
        <taxon>Bacteria</taxon>
        <taxon>Bacillati</taxon>
        <taxon>Bacillota</taxon>
        <taxon>Bacilli</taxon>
        <taxon>Bacillales</taxon>
        <taxon>Bacillaceae</taxon>
        <taxon>Bacillus</taxon>
    </lineage>
</organism>
<dbReference type="RefSeq" id="WP_126406761.1">
    <property type="nucleotide sequence ID" value="NZ_RXNT01000003.1"/>
</dbReference>
<dbReference type="Gene3D" id="1.10.150.20">
    <property type="entry name" value="5' to 3' exonuclease, C-terminal subdomain"/>
    <property type="match status" value="1"/>
</dbReference>
<dbReference type="SUPFAM" id="SSF47781">
    <property type="entry name" value="RuvA domain 2-like"/>
    <property type="match status" value="1"/>
</dbReference>
<accession>A0A431WIB9</accession>
<keyword evidence="2" id="KW-1185">Reference proteome</keyword>
<gene>
    <name evidence="1" type="ORF">EKG37_04385</name>
</gene>
<evidence type="ECO:0000313" key="2">
    <source>
        <dbReference type="Proteomes" id="UP000271374"/>
    </source>
</evidence>
<reference evidence="1 2" key="1">
    <citation type="submission" date="2018-12" db="EMBL/GenBank/DDBJ databases">
        <title>Bacillus yapensis draft genome sequence.</title>
        <authorList>
            <person name="Yu L."/>
            <person name="Xu X."/>
            <person name="Tang X."/>
        </authorList>
    </citation>
    <scope>NUCLEOTIDE SEQUENCE [LARGE SCALE GENOMIC DNA]</scope>
    <source>
        <strain evidence="1 2">XXST-01</strain>
    </source>
</reference>
<dbReference type="Proteomes" id="UP000271374">
    <property type="component" value="Unassembled WGS sequence"/>
</dbReference>
<comment type="caution">
    <text evidence="1">The sequence shown here is derived from an EMBL/GenBank/DDBJ whole genome shotgun (WGS) entry which is preliminary data.</text>
</comment>
<proteinExistence type="predicted"/>
<dbReference type="Pfam" id="PF13263">
    <property type="entry name" value="PHP_C"/>
    <property type="match status" value="1"/>
</dbReference>
<dbReference type="CDD" id="cd19067">
    <property type="entry name" value="PfuEndoQ-like"/>
    <property type="match status" value="1"/>
</dbReference>
<dbReference type="OrthoDB" id="9810135at2"/>
<dbReference type="EMBL" id="RXNT01000003">
    <property type="protein sequence ID" value="RTR35128.1"/>
    <property type="molecule type" value="Genomic_DNA"/>
</dbReference>
<protein>
    <submittedName>
        <fullName evidence="1">TIGR00375 family protein</fullName>
    </submittedName>
</protein>
<sequence>MNRYFVDLHIHIGRTETGKPVKITGSRTLTFTNIIEHARDLKGLHMVGIIDSHSPEVIIEMERLLNEGKLIELEKGGLFYEGLTIIPGSELEIYDEGTNGPIHVLCYFPTLNIMKEFSHWLSQHLKNIQLSSQRVYVTGRMLQEKTKELGGLFIPAHVFTPFKSLYGKGVKSSLEEVFHPDLIDGIEIGLSANTDMADKLAELHGYPLLTNSDAHSLAKIAREYQLIQMLEPTFENLKEALRGENNQRILANYGLDPMLGKYHQTVCAKCSAKANFKTEECSECGHKKFIKGVAERILELKTAEKGPSSRPPYIHQVPLQFIPGIGPKLLDKLLQYFGTEMAILHDVPEAALEKVVPAKVARLIIRARRGTLSVDAGGGGIYGKISEQG</sequence>
<dbReference type="Gene3D" id="3.20.20.140">
    <property type="entry name" value="Metal-dependent hydrolases"/>
    <property type="match status" value="1"/>
</dbReference>
<name>A0A431WIB9_9BACI</name>
<dbReference type="SUPFAM" id="SSF89550">
    <property type="entry name" value="PHP domain-like"/>
    <property type="match status" value="1"/>
</dbReference>
<dbReference type="InterPro" id="IPR016195">
    <property type="entry name" value="Pol/histidinol_Pase-like"/>
</dbReference>
<dbReference type="PANTHER" id="PTHR40084">
    <property type="entry name" value="PHOSPHOHYDROLASE, PHP FAMILY"/>
    <property type="match status" value="1"/>
</dbReference>
<evidence type="ECO:0000313" key="1">
    <source>
        <dbReference type="EMBL" id="RTR35128.1"/>
    </source>
</evidence>
<dbReference type="InterPro" id="IPR010994">
    <property type="entry name" value="RuvA_2-like"/>
</dbReference>
<dbReference type="PANTHER" id="PTHR40084:SF1">
    <property type="entry name" value="PHOSPHOTRANSFERASE"/>
    <property type="match status" value="1"/>
</dbReference>